<organism evidence="3 4">
    <name type="scientific">Schaalia hyovaginalis</name>
    <dbReference type="NCBI Taxonomy" id="29316"/>
    <lineage>
        <taxon>Bacteria</taxon>
        <taxon>Bacillati</taxon>
        <taxon>Actinomycetota</taxon>
        <taxon>Actinomycetes</taxon>
        <taxon>Actinomycetales</taxon>
        <taxon>Actinomycetaceae</taxon>
        <taxon>Schaalia</taxon>
    </lineage>
</organism>
<evidence type="ECO:0000313" key="3">
    <source>
        <dbReference type="EMBL" id="MBB6335568.1"/>
    </source>
</evidence>
<keyword evidence="2" id="KW-0472">Membrane</keyword>
<evidence type="ECO:0000313" key="4">
    <source>
        <dbReference type="Proteomes" id="UP000617426"/>
    </source>
</evidence>
<evidence type="ECO:0000256" key="2">
    <source>
        <dbReference type="SAM" id="Phobius"/>
    </source>
</evidence>
<name>A0A923E651_9ACTO</name>
<feature type="compositionally biased region" description="Low complexity" evidence="1">
    <location>
        <begin position="59"/>
        <end position="89"/>
    </location>
</feature>
<protein>
    <submittedName>
        <fullName evidence="3">Uncharacterized protein</fullName>
    </submittedName>
</protein>
<dbReference type="EMBL" id="JACHMK010000001">
    <property type="protein sequence ID" value="MBB6335568.1"/>
    <property type="molecule type" value="Genomic_DNA"/>
</dbReference>
<feature type="region of interest" description="Disordered" evidence="1">
    <location>
        <begin position="1"/>
        <end position="89"/>
    </location>
</feature>
<sequence length="276" mass="27892">MAPQMDDEPRYGQRSSEPSAAPSSSGSEGAPSPSSPQATPWPQYGAVNAQAGPAYGSYPGAQAQPGAQAPGADSPFAPQDPAAPYAAPANGAQAWAGGYPAPAQKLPGRVGPVLLMVIGVVVAVIVAPIALVVGTLGGMNMSSLFESMTPVSSGDTVFVDKSGTYIVTAQSGDIRGCELSSPTGVVPMEPAGSGAFFAADLEEGAYILECQTEGSTQMVGITGMSIDTVAGAGLTGLLVATVVGLIGLAMLIGGIVWIVIVNRRRREILERSGFRR</sequence>
<reference evidence="3" key="1">
    <citation type="submission" date="2020-08" db="EMBL/GenBank/DDBJ databases">
        <title>Sequencing the genomes of 1000 actinobacteria strains.</title>
        <authorList>
            <person name="Klenk H.-P."/>
        </authorList>
    </citation>
    <scope>NUCLEOTIDE SEQUENCE</scope>
    <source>
        <strain evidence="3">DSM 10695</strain>
    </source>
</reference>
<evidence type="ECO:0000256" key="1">
    <source>
        <dbReference type="SAM" id="MobiDB-lite"/>
    </source>
</evidence>
<keyword evidence="2" id="KW-1133">Transmembrane helix</keyword>
<keyword evidence="4" id="KW-1185">Reference proteome</keyword>
<accession>A0A923E651</accession>
<comment type="caution">
    <text evidence="3">The sequence shown here is derived from an EMBL/GenBank/DDBJ whole genome shotgun (WGS) entry which is preliminary data.</text>
</comment>
<dbReference type="AlphaFoldDB" id="A0A923E651"/>
<feature type="transmembrane region" description="Helical" evidence="2">
    <location>
        <begin position="113"/>
        <end position="136"/>
    </location>
</feature>
<dbReference type="RefSeq" id="WP_184454015.1">
    <property type="nucleotide sequence ID" value="NZ_JACHMK010000001.1"/>
</dbReference>
<feature type="compositionally biased region" description="Low complexity" evidence="1">
    <location>
        <begin position="15"/>
        <end position="36"/>
    </location>
</feature>
<keyword evidence="2" id="KW-0812">Transmembrane</keyword>
<dbReference type="Proteomes" id="UP000617426">
    <property type="component" value="Unassembled WGS sequence"/>
</dbReference>
<gene>
    <name evidence="3" type="ORF">HD592_002133</name>
</gene>
<proteinExistence type="predicted"/>
<feature type="transmembrane region" description="Helical" evidence="2">
    <location>
        <begin position="237"/>
        <end position="261"/>
    </location>
</feature>